<evidence type="ECO:0000313" key="2">
    <source>
        <dbReference type="EMBL" id="AKC95684.1"/>
    </source>
</evidence>
<dbReference type="KEGG" id="sns:VC03_04090"/>
<feature type="transmembrane region" description="Helical" evidence="1">
    <location>
        <begin position="103"/>
        <end position="126"/>
    </location>
</feature>
<keyword evidence="1" id="KW-1133">Transmembrane helix</keyword>
<keyword evidence="1" id="KW-0812">Transmembrane</keyword>
<dbReference type="AlphaFoldDB" id="A0A0E3UTY8"/>
<feature type="transmembrane region" description="Helical" evidence="1">
    <location>
        <begin position="71"/>
        <end position="91"/>
    </location>
</feature>
<protein>
    <recommendedName>
        <fullName evidence="4">DUF2871 domain-containing protein</fullName>
    </recommendedName>
</protein>
<feature type="transmembrane region" description="Helical" evidence="1">
    <location>
        <begin position="35"/>
        <end position="59"/>
    </location>
</feature>
<dbReference type="OrthoDB" id="1644899at2"/>
<evidence type="ECO:0008006" key="4">
    <source>
        <dbReference type="Google" id="ProtNLM"/>
    </source>
</evidence>
<name>A0A0E3UTY8_9FUSO</name>
<dbReference type="PATRIC" id="fig|1069640.6.peg.809"/>
<gene>
    <name evidence="2" type="ORF">VC03_04090</name>
</gene>
<keyword evidence="3" id="KW-1185">Reference proteome</keyword>
<proteinExistence type="predicted"/>
<dbReference type="HOGENOM" id="CLU_124870_0_0_0"/>
<accession>A0A0E3UTY8</accession>
<evidence type="ECO:0000313" key="3">
    <source>
        <dbReference type="Proteomes" id="UP000033103"/>
    </source>
</evidence>
<sequence length="132" mass="14841">MNKKILNLSYIFLILGLVSGVFYREFTKIYAFTGYTTLSVVHTHLLILGTMFLLIISLATKDTKVNISKPLAIYTLGLVIFTISMSINGVFDVILRRPYSNIYLVILSGVGHTLLGVGMVWMMYILKNRGTK</sequence>
<feature type="transmembrane region" description="Helical" evidence="1">
    <location>
        <begin position="5"/>
        <end position="23"/>
    </location>
</feature>
<dbReference type="EMBL" id="CP011280">
    <property type="protein sequence ID" value="AKC95684.1"/>
    <property type="molecule type" value="Genomic_DNA"/>
</dbReference>
<keyword evidence="1" id="KW-0472">Membrane</keyword>
<reference evidence="2 3" key="1">
    <citation type="journal article" date="2012" name="BMC Genomics">
        <title>Genomic sequence analysis and characterization of Sneathia amnii sp. nov.</title>
        <authorList>
            <consortium name="Vaginal Microbiome Consortium (additional members)"/>
            <person name="Harwich M.D.Jr."/>
            <person name="Serrano M.G."/>
            <person name="Fettweis J.M."/>
            <person name="Alves J.M."/>
            <person name="Reimers M.A."/>
            <person name="Buck G.A."/>
            <person name="Jefferson K.K."/>
        </authorList>
    </citation>
    <scope>NUCLEOTIDE SEQUENCE [LARGE SCALE GENOMIC DNA]</scope>
    <source>
        <strain evidence="2 3">SN35</strain>
    </source>
</reference>
<dbReference type="STRING" id="187101.VC03_04090"/>
<dbReference type="InterPro" id="IPR021299">
    <property type="entry name" value="DUF2871"/>
</dbReference>
<dbReference type="RefSeq" id="WP_046328790.1">
    <property type="nucleotide sequence ID" value="NZ_CP011280.1"/>
</dbReference>
<organism evidence="2 3">
    <name type="scientific">Sneathia vaginalis</name>
    <dbReference type="NCBI Taxonomy" id="187101"/>
    <lineage>
        <taxon>Bacteria</taxon>
        <taxon>Fusobacteriati</taxon>
        <taxon>Fusobacteriota</taxon>
        <taxon>Fusobacteriia</taxon>
        <taxon>Fusobacteriales</taxon>
        <taxon>Leptotrichiaceae</taxon>
        <taxon>Sneathia</taxon>
    </lineage>
</organism>
<dbReference type="Pfam" id="PF11070">
    <property type="entry name" value="DUF2871"/>
    <property type="match status" value="1"/>
</dbReference>
<dbReference type="Proteomes" id="UP000033103">
    <property type="component" value="Chromosome"/>
</dbReference>
<evidence type="ECO:0000256" key="1">
    <source>
        <dbReference type="SAM" id="Phobius"/>
    </source>
</evidence>